<evidence type="ECO:0000313" key="2">
    <source>
        <dbReference type="EMBL" id="MDT0277853.1"/>
    </source>
</evidence>
<dbReference type="Proteomes" id="UP001183222">
    <property type="component" value="Unassembled WGS sequence"/>
</dbReference>
<feature type="domain" description="PhnB-like" evidence="1">
    <location>
        <begin position="5"/>
        <end position="118"/>
    </location>
</feature>
<dbReference type="PANTHER" id="PTHR33990">
    <property type="entry name" value="PROTEIN YJDN-RELATED"/>
    <property type="match status" value="1"/>
</dbReference>
<comment type="caution">
    <text evidence="2">The sequence shown here is derived from an EMBL/GenBank/DDBJ whole genome shotgun (WGS) entry which is preliminary data.</text>
</comment>
<sequence length="162" mass="17932">MPTQIPCLWFDGQAEEAAALYTSVFPNSHVDEVTRYGPDLPPPMTEGDVVTVNFTLDGQRYTGLNGGPQFRFTEAVSFQIMCADQEEADHYWHGLLAGGGEESMCGWLKDRFGVSWQAIPTELMSLLGDPDPARAHRATEAMLQMRRIDLAEIRRAADSVPA</sequence>
<protein>
    <submittedName>
        <fullName evidence="2">VOC family protein</fullName>
    </submittedName>
</protein>
<dbReference type="Pfam" id="PF06983">
    <property type="entry name" value="3-dmu-9_3-mt"/>
    <property type="match status" value="1"/>
</dbReference>
<accession>A0ABU2KCE6</accession>
<reference evidence="3" key="1">
    <citation type="submission" date="2023-07" db="EMBL/GenBank/DDBJ databases">
        <title>30 novel species of actinomycetes from the DSMZ collection.</title>
        <authorList>
            <person name="Nouioui I."/>
        </authorList>
    </citation>
    <scope>NUCLEOTIDE SEQUENCE [LARGE SCALE GENOMIC DNA]</scope>
    <source>
        <strain evidence="3">DSM 46792</strain>
    </source>
</reference>
<dbReference type="Gene3D" id="3.10.180.10">
    <property type="entry name" value="2,3-Dihydroxybiphenyl 1,2-Dioxygenase, domain 1"/>
    <property type="match status" value="1"/>
</dbReference>
<evidence type="ECO:0000259" key="1">
    <source>
        <dbReference type="Pfam" id="PF06983"/>
    </source>
</evidence>
<dbReference type="InterPro" id="IPR028973">
    <property type="entry name" value="PhnB-like"/>
</dbReference>
<dbReference type="PIRSF" id="PIRSF021700">
    <property type="entry name" value="3_dmu_93_MTrfase"/>
    <property type="match status" value="1"/>
</dbReference>
<dbReference type="CDD" id="cd06588">
    <property type="entry name" value="PhnB_like"/>
    <property type="match status" value="1"/>
</dbReference>
<keyword evidence="3" id="KW-1185">Reference proteome</keyword>
<evidence type="ECO:0000313" key="3">
    <source>
        <dbReference type="Proteomes" id="UP001183222"/>
    </source>
</evidence>
<gene>
    <name evidence="2" type="ORF">RM425_18285</name>
</gene>
<organism evidence="2 3">
    <name type="scientific">Blastococcus goldschmidtiae</name>
    <dbReference type="NCBI Taxonomy" id="3075546"/>
    <lineage>
        <taxon>Bacteria</taxon>
        <taxon>Bacillati</taxon>
        <taxon>Actinomycetota</taxon>
        <taxon>Actinomycetes</taxon>
        <taxon>Geodermatophilales</taxon>
        <taxon>Geodermatophilaceae</taxon>
        <taxon>Blastococcus</taxon>
    </lineage>
</organism>
<dbReference type="InterPro" id="IPR009725">
    <property type="entry name" value="3_dmu_93_MTrfase"/>
</dbReference>
<dbReference type="PANTHER" id="PTHR33990:SF2">
    <property type="entry name" value="PHNB-LIKE DOMAIN-CONTAINING PROTEIN"/>
    <property type="match status" value="1"/>
</dbReference>
<dbReference type="SUPFAM" id="SSF54593">
    <property type="entry name" value="Glyoxalase/Bleomycin resistance protein/Dihydroxybiphenyl dioxygenase"/>
    <property type="match status" value="1"/>
</dbReference>
<proteinExistence type="predicted"/>
<dbReference type="EMBL" id="JAVREI010000017">
    <property type="protein sequence ID" value="MDT0277853.1"/>
    <property type="molecule type" value="Genomic_DNA"/>
</dbReference>
<name>A0ABU2KCE6_9ACTN</name>
<dbReference type="InterPro" id="IPR029068">
    <property type="entry name" value="Glyas_Bleomycin-R_OHBP_Dase"/>
</dbReference>
<dbReference type="RefSeq" id="WP_311346655.1">
    <property type="nucleotide sequence ID" value="NZ_JAVREI010000017.1"/>
</dbReference>